<keyword evidence="4" id="KW-0804">Transcription</keyword>
<keyword evidence="1" id="KW-0808">Transferase</keyword>
<name>A0ABY1CDK1_9FIRM</name>
<evidence type="ECO:0000256" key="2">
    <source>
        <dbReference type="ARBA" id="ARBA00022737"/>
    </source>
</evidence>
<keyword evidence="3" id="KW-0805">Transcription regulation</keyword>
<dbReference type="SUPFAM" id="SSF52794">
    <property type="entry name" value="PTS system IIB component-like"/>
    <property type="match status" value="1"/>
</dbReference>
<evidence type="ECO:0000256" key="3">
    <source>
        <dbReference type="ARBA" id="ARBA00023015"/>
    </source>
</evidence>
<dbReference type="Proteomes" id="UP000198970">
    <property type="component" value="Chromosome I"/>
</dbReference>
<feature type="domain" description="PRD" evidence="6">
    <location>
        <begin position="292"/>
        <end position="402"/>
    </location>
</feature>
<keyword evidence="8" id="KW-1185">Reference proteome</keyword>
<dbReference type="InterPro" id="IPR050661">
    <property type="entry name" value="BglG_antiterminators"/>
</dbReference>
<dbReference type="PROSITE" id="PS51372">
    <property type="entry name" value="PRD_2"/>
    <property type="match status" value="1"/>
</dbReference>
<accession>A0ABY1CDK1</accession>
<dbReference type="InterPro" id="IPR036095">
    <property type="entry name" value="PTS_EIIB-like_sf"/>
</dbReference>
<reference evidence="7 8" key="1">
    <citation type="submission" date="2016-10" db="EMBL/GenBank/DDBJ databases">
        <authorList>
            <person name="Varghese N."/>
            <person name="Submissions S."/>
        </authorList>
    </citation>
    <scope>NUCLEOTIDE SEQUENCE [LARGE SCALE GENOMIC DNA]</scope>
    <source>
        <strain evidence="7 8">ATCC 19403</strain>
    </source>
</reference>
<gene>
    <name evidence="7" type="ORF">SAMN02745906_3298</name>
</gene>
<evidence type="ECO:0000259" key="5">
    <source>
        <dbReference type="PROSITE" id="PS51099"/>
    </source>
</evidence>
<protein>
    <submittedName>
        <fullName evidence="7">Transcriptional antiterminator</fullName>
    </submittedName>
</protein>
<sequence length="606" mass="69604">MFTSREIQVACKILSAKGSIRIKDLADEFQVSSRTVQYDLENIKFFFKKQGIEYCSSPGKGIWVNCMKQQREHALAELSQQQKINIHLSQETRVRHILLQLLFRDGYITAGGLAEELNVSRGTILSDMDYVNVFLEGSGLFFKRQVRLGYRLDGSEIALRSLAEKLLRDSMSVYDIYKMIDRIKDGISKETPPLQLSGVSAGDYKVVEEVMIRAYRDHGSVLLEDNIVIMATRLLVSLSRVRIKKYIGDSMQEALKDENGLSLYWCEVYEKNNLPTLQDEFDYVQGRYQKTQMQVDVAGLSVDLIQKVSIMENFPYYEDNTLYSRLLNHLRHDLSHMFSTEKNDTDRNPFHDLIIKNHYHLYKSIRTVCRHHIDDAYLFPNESFISYLALHFLVAQKNLGVGRKMRVVFVCATGRGAAKLIERMLEAEIRRLEVVKHCSLSEVTEVVEHSKPDFIISIFPIEATVPVVVVEPLPTKADIESIRKLIGDRTEDNEILNSSQPVTLSMDSNKQEEVSQEVILAGLKIYAVLQEHPVYAVKQGLELAFLAHVMLLANRYVFDKQFTAKSKEERPLDCLIKNRLSEVGIFLTLDEIQALTYYFKEQGEII</sequence>
<keyword evidence="2" id="KW-0677">Repeat</keyword>
<dbReference type="Pfam" id="PF08279">
    <property type="entry name" value="HTH_11"/>
    <property type="match status" value="1"/>
</dbReference>
<dbReference type="Gene3D" id="1.10.10.10">
    <property type="entry name" value="Winged helix-like DNA-binding domain superfamily/Winged helix DNA-binding domain"/>
    <property type="match status" value="2"/>
</dbReference>
<dbReference type="SUPFAM" id="SSF46785">
    <property type="entry name" value="Winged helix' DNA-binding domain"/>
    <property type="match status" value="1"/>
</dbReference>
<evidence type="ECO:0000256" key="1">
    <source>
        <dbReference type="ARBA" id="ARBA00022679"/>
    </source>
</evidence>
<dbReference type="PANTHER" id="PTHR30185:SF18">
    <property type="entry name" value="TRANSCRIPTIONAL REGULATOR MTLR"/>
    <property type="match status" value="1"/>
</dbReference>
<proteinExistence type="predicted"/>
<evidence type="ECO:0000256" key="4">
    <source>
        <dbReference type="ARBA" id="ARBA00023163"/>
    </source>
</evidence>
<dbReference type="EMBL" id="LT630003">
    <property type="protein sequence ID" value="SET94818.1"/>
    <property type="molecule type" value="Genomic_DNA"/>
</dbReference>
<dbReference type="Gene3D" id="3.40.50.2300">
    <property type="match status" value="1"/>
</dbReference>
<dbReference type="PANTHER" id="PTHR30185">
    <property type="entry name" value="CRYPTIC BETA-GLUCOSIDE BGL OPERON ANTITERMINATOR"/>
    <property type="match status" value="1"/>
</dbReference>
<dbReference type="SUPFAM" id="SSF63520">
    <property type="entry name" value="PTS-regulatory domain, PRD"/>
    <property type="match status" value="1"/>
</dbReference>
<evidence type="ECO:0000259" key="6">
    <source>
        <dbReference type="PROSITE" id="PS51372"/>
    </source>
</evidence>
<dbReference type="InterPro" id="IPR011608">
    <property type="entry name" value="PRD"/>
</dbReference>
<organism evidence="7 8">
    <name type="scientific">Lacrimispora sphenoides JCM 1415</name>
    <dbReference type="NCBI Taxonomy" id="1297793"/>
    <lineage>
        <taxon>Bacteria</taxon>
        <taxon>Bacillati</taxon>
        <taxon>Bacillota</taxon>
        <taxon>Clostridia</taxon>
        <taxon>Lachnospirales</taxon>
        <taxon>Lachnospiraceae</taxon>
        <taxon>Lacrimispora</taxon>
    </lineage>
</organism>
<feature type="domain" description="PTS EIIB type-2" evidence="5">
    <location>
        <begin position="405"/>
        <end position="494"/>
    </location>
</feature>
<dbReference type="InterPro" id="IPR013011">
    <property type="entry name" value="PTS_EIIB_2"/>
</dbReference>
<dbReference type="PROSITE" id="PS51099">
    <property type="entry name" value="PTS_EIIB_TYPE_2"/>
    <property type="match status" value="1"/>
</dbReference>
<dbReference type="InterPro" id="IPR036634">
    <property type="entry name" value="PRD_sf"/>
</dbReference>
<dbReference type="InterPro" id="IPR036390">
    <property type="entry name" value="WH_DNA-bd_sf"/>
</dbReference>
<dbReference type="InterPro" id="IPR013196">
    <property type="entry name" value="HTH_11"/>
</dbReference>
<dbReference type="InterPro" id="IPR036388">
    <property type="entry name" value="WH-like_DNA-bd_sf"/>
</dbReference>
<evidence type="ECO:0000313" key="7">
    <source>
        <dbReference type="EMBL" id="SET94818.1"/>
    </source>
</evidence>
<evidence type="ECO:0000313" key="8">
    <source>
        <dbReference type="Proteomes" id="UP000198970"/>
    </source>
</evidence>